<dbReference type="Pfam" id="PF01227">
    <property type="entry name" value="GTP_cyclohydroI"/>
    <property type="match status" value="1"/>
</dbReference>
<evidence type="ECO:0000256" key="5">
    <source>
        <dbReference type="HAMAP-Rule" id="MF_00223"/>
    </source>
</evidence>
<feature type="binding site" evidence="5">
    <location>
        <position position="180"/>
    </location>
    <ligand>
        <name>Zn(2+)</name>
        <dbReference type="ChEBI" id="CHEBI:29105"/>
    </ligand>
</feature>
<accession>A0ABS3RZW1</accession>
<comment type="pathway">
    <text evidence="2 5">Cofactor biosynthesis; 7,8-dihydroneopterin triphosphate biosynthesis; 7,8-dihydroneopterin triphosphate from GTP: step 1/1.</text>
</comment>
<keyword evidence="8" id="KW-1185">Reference proteome</keyword>
<dbReference type="InterPro" id="IPR020602">
    <property type="entry name" value="GTP_CycHdrlase_I_dom"/>
</dbReference>
<dbReference type="PANTHER" id="PTHR11109">
    <property type="entry name" value="GTP CYCLOHYDROLASE I"/>
    <property type="match status" value="1"/>
</dbReference>
<comment type="subunit">
    <text evidence="5">Homopolymer.</text>
</comment>
<comment type="similarity">
    <text evidence="5">Belongs to the GTP cyclohydrolase I family.</text>
</comment>
<keyword evidence="3 5" id="KW-0554">One-carbon metabolism</keyword>
<evidence type="ECO:0000256" key="4">
    <source>
        <dbReference type="ARBA" id="ARBA00022801"/>
    </source>
</evidence>
<evidence type="ECO:0000313" key="8">
    <source>
        <dbReference type="Proteomes" id="UP000680206"/>
    </source>
</evidence>
<keyword evidence="5" id="KW-0342">GTP-binding</keyword>
<feature type="binding site" evidence="5">
    <location>
        <position position="110"/>
    </location>
    <ligand>
        <name>Zn(2+)</name>
        <dbReference type="ChEBI" id="CHEBI:29105"/>
    </ligand>
</feature>
<evidence type="ECO:0000259" key="6">
    <source>
        <dbReference type="Pfam" id="PF01227"/>
    </source>
</evidence>
<dbReference type="RefSeq" id="WP_208244945.1">
    <property type="nucleotide sequence ID" value="NZ_JAGEPF010000018.1"/>
</dbReference>
<evidence type="ECO:0000256" key="1">
    <source>
        <dbReference type="ARBA" id="ARBA00001052"/>
    </source>
</evidence>
<keyword evidence="5" id="KW-0547">Nucleotide-binding</keyword>
<evidence type="ECO:0000313" key="7">
    <source>
        <dbReference type="EMBL" id="MBO2461589.1"/>
    </source>
</evidence>
<protein>
    <recommendedName>
        <fullName evidence="5">GTP cyclohydrolase 1</fullName>
        <ecNumber evidence="5">3.5.4.16</ecNumber>
    </recommendedName>
    <alternativeName>
        <fullName evidence="5">GTP cyclohydrolase I</fullName>
        <shortName evidence="5">GTP-CH-I</shortName>
    </alternativeName>
</protein>
<name>A0ABS3RZW1_9ACTN</name>
<dbReference type="InterPro" id="IPR043133">
    <property type="entry name" value="GTP-CH-I_C/QueF"/>
</dbReference>
<dbReference type="EMBL" id="JAGEPF010000018">
    <property type="protein sequence ID" value="MBO2461589.1"/>
    <property type="molecule type" value="Genomic_DNA"/>
</dbReference>
<dbReference type="SUPFAM" id="SSF55620">
    <property type="entry name" value="Tetrahydrobiopterin biosynthesis enzymes-like"/>
    <property type="match status" value="1"/>
</dbReference>
<dbReference type="EC" id="3.5.4.16" evidence="5"/>
<dbReference type="InterPro" id="IPR001474">
    <property type="entry name" value="GTP_CycHdrlase_I"/>
</dbReference>
<proteinExistence type="inferred from homology"/>
<dbReference type="Gene3D" id="3.30.1130.10">
    <property type="match status" value="1"/>
</dbReference>
<feature type="binding site" evidence="5">
    <location>
        <position position="107"/>
    </location>
    <ligand>
        <name>Zn(2+)</name>
        <dbReference type="ChEBI" id="CHEBI:29105"/>
    </ligand>
</feature>
<keyword evidence="4 5" id="KW-0378">Hydrolase</keyword>
<evidence type="ECO:0000256" key="2">
    <source>
        <dbReference type="ARBA" id="ARBA00005080"/>
    </source>
</evidence>
<organism evidence="7 8">
    <name type="scientific">Actinomadura violacea</name>
    <dbReference type="NCBI Taxonomy" id="2819934"/>
    <lineage>
        <taxon>Bacteria</taxon>
        <taxon>Bacillati</taxon>
        <taxon>Actinomycetota</taxon>
        <taxon>Actinomycetes</taxon>
        <taxon>Streptosporangiales</taxon>
        <taxon>Thermomonosporaceae</taxon>
        <taxon>Actinomadura</taxon>
    </lineage>
</organism>
<keyword evidence="5" id="KW-0479">Metal-binding</keyword>
<gene>
    <name evidence="5" type="primary">folE</name>
    <name evidence="7" type="ORF">J4709_28880</name>
</gene>
<dbReference type="PANTHER" id="PTHR11109:SF7">
    <property type="entry name" value="GTP CYCLOHYDROLASE 1"/>
    <property type="match status" value="1"/>
</dbReference>
<dbReference type="Proteomes" id="UP000680206">
    <property type="component" value="Unassembled WGS sequence"/>
</dbReference>
<dbReference type="Gene3D" id="1.10.286.10">
    <property type="match status" value="1"/>
</dbReference>
<comment type="catalytic activity">
    <reaction evidence="1 5">
        <text>GTP + H2O = 7,8-dihydroneopterin 3'-triphosphate + formate + H(+)</text>
        <dbReference type="Rhea" id="RHEA:17473"/>
        <dbReference type="ChEBI" id="CHEBI:15377"/>
        <dbReference type="ChEBI" id="CHEBI:15378"/>
        <dbReference type="ChEBI" id="CHEBI:15740"/>
        <dbReference type="ChEBI" id="CHEBI:37565"/>
        <dbReference type="ChEBI" id="CHEBI:58462"/>
        <dbReference type="EC" id="3.5.4.16"/>
    </reaction>
</comment>
<dbReference type="NCBIfam" id="NF006826">
    <property type="entry name" value="PRK09347.1-3"/>
    <property type="match status" value="1"/>
</dbReference>
<reference evidence="7 8" key="1">
    <citation type="submission" date="2021-03" db="EMBL/GenBank/DDBJ databases">
        <title>Actinomadura violae sp. nov., isolated from lichen in Thailand.</title>
        <authorList>
            <person name="Kanchanasin P."/>
            <person name="Saeng-In P."/>
            <person name="Phongsopitanun W."/>
            <person name="Yuki M."/>
            <person name="Kudo T."/>
            <person name="Ohkuma M."/>
            <person name="Tanasupawat S."/>
        </authorList>
    </citation>
    <scope>NUCLEOTIDE SEQUENCE [LARGE SCALE GENOMIC DNA]</scope>
    <source>
        <strain evidence="7 8">LCR2-06</strain>
    </source>
</reference>
<sequence length="220" mass="23614">MADIADVMKGDWTPFLRPGQDGDPDNGDCGVQLGDAIRHARAMFAALGMPCDQEGTTATPDRFVRAMLELTAGLRVDPDRHFARTFPAPSADPGIIIVPGIRFTSVCEHHALAFTGTMAVGYLPRPGAPVVGLSKLARVAREYAARPQMQERLGDQIVQAITRSLDTDGAACVIRSQHSCMTLRGARADGAAMVTSHMRGQFRESAALRNEFLTLANQPG</sequence>
<comment type="caution">
    <text evidence="7">The sequence shown here is derived from an EMBL/GenBank/DDBJ whole genome shotgun (WGS) entry which is preliminary data.</text>
</comment>
<keyword evidence="5" id="KW-0862">Zinc</keyword>
<dbReference type="InterPro" id="IPR043134">
    <property type="entry name" value="GTP-CH-I_N"/>
</dbReference>
<feature type="domain" description="GTP cyclohydrolase I" evidence="6">
    <location>
        <begin position="39"/>
        <end position="216"/>
    </location>
</feature>
<dbReference type="HAMAP" id="MF_00223">
    <property type="entry name" value="FolE"/>
    <property type="match status" value="1"/>
</dbReference>
<evidence type="ECO:0000256" key="3">
    <source>
        <dbReference type="ARBA" id="ARBA00022563"/>
    </source>
</evidence>